<dbReference type="GO" id="GO:0009307">
    <property type="term" value="P:DNA restriction-modification system"/>
    <property type="evidence" value="ECO:0007669"/>
    <property type="project" value="UniProtKB-KW"/>
</dbReference>
<name>A0A132NAU8_9ACTN</name>
<keyword evidence="1" id="KW-0680">Restriction system</keyword>
<dbReference type="PATRIC" id="fig|1469144.9.peg.1238"/>
<gene>
    <name evidence="4" type="ORF">TR74_19290</name>
</gene>
<proteinExistence type="predicted"/>
<evidence type="ECO:0000256" key="3">
    <source>
        <dbReference type="SAM" id="MobiDB-lite"/>
    </source>
</evidence>
<dbReference type="InterPro" id="IPR044946">
    <property type="entry name" value="Restrct_endonuc_typeI_TRD_sf"/>
</dbReference>
<dbReference type="Gene3D" id="3.90.220.20">
    <property type="entry name" value="DNA methylase specificity domains"/>
    <property type="match status" value="1"/>
</dbReference>
<evidence type="ECO:0000256" key="1">
    <source>
        <dbReference type="ARBA" id="ARBA00022747"/>
    </source>
</evidence>
<evidence type="ECO:0000313" key="4">
    <source>
        <dbReference type="EMBL" id="KWX07291.1"/>
    </source>
</evidence>
<dbReference type="AlphaFoldDB" id="A0A132NAU8"/>
<evidence type="ECO:0000313" key="5">
    <source>
        <dbReference type="Proteomes" id="UP000070598"/>
    </source>
</evidence>
<reference evidence="5" key="1">
    <citation type="submission" date="2015-02" db="EMBL/GenBank/DDBJ databases">
        <title>Physiological reanalysis, assessment of diazotrophy, and genome sequences of multiple isolates of Streptomyces thermoautotrophicus.</title>
        <authorList>
            <person name="MacKellar D.C."/>
            <person name="Lieber L."/>
            <person name="Norman J."/>
            <person name="Bolger A."/>
            <person name="Tobin C."/>
            <person name="Murray J.W."/>
            <person name="Friesen M."/>
            <person name="Prell J."/>
        </authorList>
    </citation>
    <scope>NUCLEOTIDE SEQUENCE [LARGE SCALE GENOMIC DNA]</scope>
    <source>
        <strain evidence="5">UBT1</strain>
    </source>
</reference>
<protein>
    <recommendedName>
        <fullName evidence="6">Type I restriction modification DNA specificity domain-containing protein</fullName>
    </recommendedName>
</protein>
<evidence type="ECO:0008006" key="6">
    <source>
        <dbReference type="Google" id="ProtNLM"/>
    </source>
</evidence>
<dbReference type="GO" id="GO:0003677">
    <property type="term" value="F:DNA binding"/>
    <property type="evidence" value="ECO:0007669"/>
    <property type="project" value="UniProtKB-KW"/>
</dbReference>
<accession>A0A132NAU8</accession>
<keyword evidence="2" id="KW-0238">DNA-binding</keyword>
<comment type="caution">
    <text evidence="4">The sequence shown here is derived from an EMBL/GenBank/DDBJ whole genome shotgun (WGS) entry which is preliminary data.</text>
</comment>
<sequence>MVTEGGALLGPHLYLLRPDPDALDPWFLAGFLRSQANARHTSTLSGSMRVDVRRARVPRLPLAEQRRYGEAFRRLADFEEALTRVAELGKDVAAAVADGLTDGTLRPPDSSSGRRGWARPPAGRRTKT</sequence>
<dbReference type="Proteomes" id="UP000070598">
    <property type="component" value="Unassembled WGS sequence"/>
</dbReference>
<dbReference type="EMBL" id="JYIK01001064">
    <property type="protein sequence ID" value="KWX07291.1"/>
    <property type="molecule type" value="Genomic_DNA"/>
</dbReference>
<dbReference type="SUPFAM" id="SSF116734">
    <property type="entry name" value="DNA methylase specificity domain"/>
    <property type="match status" value="1"/>
</dbReference>
<evidence type="ECO:0000256" key="2">
    <source>
        <dbReference type="ARBA" id="ARBA00023125"/>
    </source>
</evidence>
<organism evidence="4 5">
    <name type="scientific">Carbonactinospora thermoautotrophica</name>
    <dbReference type="NCBI Taxonomy" id="1469144"/>
    <lineage>
        <taxon>Bacteria</taxon>
        <taxon>Bacillati</taxon>
        <taxon>Actinomycetota</taxon>
        <taxon>Actinomycetes</taxon>
        <taxon>Kitasatosporales</taxon>
        <taxon>Carbonactinosporaceae</taxon>
        <taxon>Carbonactinospora</taxon>
    </lineage>
</organism>
<feature type="region of interest" description="Disordered" evidence="3">
    <location>
        <begin position="98"/>
        <end position="128"/>
    </location>
</feature>